<dbReference type="Gene3D" id="3.30.110.30">
    <property type="entry name" value="C-terminal domain of ProRS"/>
    <property type="match status" value="1"/>
</dbReference>
<dbReference type="PANTHER" id="PTHR43382">
    <property type="entry name" value="PROLYL-TRNA SYNTHETASE"/>
    <property type="match status" value="1"/>
</dbReference>
<dbReference type="FunFam" id="3.30.110.30:FF:000001">
    <property type="entry name" value="Bifunctional glutamate/proline--tRNA ligase"/>
    <property type="match status" value="1"/>
</dbReference>
<dbReference type="InterPro" id="IPR004499">
    <property type="entry name" value="Pro-tRNA-ligase_IIa_arc-type"/>
</dbReference>
<feature type="domain" description="Proline-tRNA ligase class II C-terminal" evidence="2">
    <location>
        <begin position="21"/>
        <end position="108"/>
    </location>
</feature>
<dbReference type="GO" id="GO:0005524">
    <property type="term" value="F:ATP binding"/>
    <property type="evidence" value="ECO:0007669"/>
    <property type="project" value="InterPro"/>
</dbReference>
<keyword evidence="4" id="KW-1185">Reference proteome</keyword>
<dbReference type="GO" id="GO:0017101">
    <property type="term" value="C:aminoacyl-tRNA synthetase multienzyme complex"/>
    <property type="evidence" value="ECO:0007669"/>
    <property type="project" value="TreeGrafter"/>
</dbReference>
<sequence length="108" mass="12023">MSSVFRATKERDARVSLVTKWDDFVTALEQKHMLLAPFCGLTPCEDSIKNDSARTDDDPTSEVKGPAMGAKSLCIPFSPPRQLTDNDRCIHPACNSKPKFITLFGRSY</sequence>
<dbReference type="AlphaFoldDB" id="A0A8S4QSP0"/>
<protein>
    <submittedName>
        <fullName evidence="3">Jg14202 protein</fullName>
    </submittedName>
</protein>
<dbReference type="GO" id="GO:0004827">
    <property type="term" value="F:proline-tRNA ligase activity"/>
    <property type="evidence" value="ECO:0007669"/>
    <property type="project" value="InterPro"/>
</dbReference>
<dbReference type="Pfam" id="PF09180">
    <property type="entry name" value="ProRS-C_1"/>
    <property type="match status" value="1"/>
</dbReference>
<evidence type="ECO:0000256" key="1">
    <source>
        <dbReference type="ARBA" id="ARBA00022917"/>
    </source>
</evidence>
<dbReference type="GO" id="GO:0006433">
    <property type="term" value="P:prolyl-tRNA aminoacylation"/>
    <property type="evidence" value="ECO:0007669"/>
    <property type="project" value="InterPro"/>
</dbReference>
<accession>A0A8S4QSP0</accession>
<evidence type="ECO:0000259" key="2">
    <source>
        <dbReference type="SMART" id="SM00946"/>
    </source>
</evidence>
<dbReference type="PANTHER" id="PTHR43382:SF2">
    <property type="entry name" value="BIFUNCTIONAL GLUTAMATE_PROLINE--TRNA LIGASE"/>
    <property type="match status" value="1"/>
</dbReference>
<dbReference type="SMART" id="SM00946">
    <property type="entry name" value="ProRS-C_1"/>
    <property type="match status" value="1"/>
</dbReference>
<dbReference type="Proteomes" id="UP000838756">
    <property type="component" value="Unassembled WGS sequence"/>
</dbReference>
<dbReference type="SUPFAM" id="SSF64586">
    <property type="entry name" value="C-terminal domain of ProRS"/>
    <property type="match status" value="1"/>
</dbReference>
<reference evidence="3" key="1">
    <citation type="submission" date="2022-03" db="EMBL/GenBank/DDBJ databases">
        <authorList>
            <person name="Lindestad O."/>
        </authorList>
    </citation>
    <scope>NUCLEOTIDE SEQUENCE</scope>
</reference>
<dbReference type="InterPro" id="IPR016061">
    <property type="entry name" value="Pro-tRNA_ligase_II_C"/>
</dbReference>
<organism evidence="3 4">
    <name type="scientific">Pararge aegeria aegeria</name>
    <dbReference type="NCBI Taxonomy" id="348720"/>
    <lineage>
        <taxon>Eukaryota</taxon>
        <taxon>Metazoa</taxon>
        <taxon>Ecdysozoa</taxon>
        <taxon>Arthropoda</taxon>
        <taxon>Hexapoda</taxon>
        <taxon>Insecta</taxon>
        <taxon>Pterygota</taxon>
        <taxon>Neoptera</taxon>
        <taxon>Endopterygota</taxon>
        <taxon>Lepidoptera</taxon>
        <taxon>Glossata</taxon>
        <taxon>Ditrysia</taxon>
        <taxon>Papilionoidea</taxon>
        <taxon>Nymphalidae</taxon>
        <taxon>Satyrinae</taxon>
        <taxon>Satyrini</taxon>
        <taxon>Parargina</taxon>
        <taxon>Pararge</taxon>
    </lineage>
</organism>
<dbReference type="EMBL" id="CAKXAJ010018867">
    <property type="protein sequence ID" value="CAH2217965.1"/>
    <property type="molecule type" value="Genomic_DNA"/>
</dbReference>
<evidence type="ECO:0000313" key="4">
    <source>
        <dbReference type="Proteomes" id="UP000838756"/>
    </source>
</evidence>
<keyword evidence="1" id="KW-0648">Protein biosynthesis</keyword>
<comment type="caution">
    <text evidence="3">The sequence shown here is derived from an EMBL/GenBank/DDBJ whole genome shotgun (WGS) entry which is preliminary data.</text>
</comment>
<dbReference type="InterPro" id="IPR017449">
    <property type="entry name" value="Pro-tRNA_synth_II"/>
</dbReference>
<name>A0A8S4QSP0_9NEOP</name>
<proteinExistence type="predicted"/>
<gene>
    <name evidence="3" type="primary">jg14202</name>
    <name evidence="3" type="ORF">PAEG_LOCUS5841</name>
</gene>
<evidence type="ECO:0000313" key="3">
    <source>
        <dbReference type="EMBL" id="CAH2217965.1"/>
    </source>
</evidence>
<dbReference type="GO" id="GO:0005737">
    <property type="term" value="C:cytoplasm"/>
    <property type="evidence" value="ECO:0007669"/>
    <property type="project" value="InterPro"/>
</dbReference>
<dbReference type="OrthoDB" id="1350766at2759"/>